<dbReference type="AlphaFoldDB" id="A0A397BMN2"/>
<dbReference type="InterPro" id="IPR007889">
    <property type="entry name" value="HTH_Psq"/>
</dbReference>
<gene>
    <name evidence="4" type="ORF">DYB36_000198</name>
</gene>
<dbReference type="GO" id="GO:0003677">
    <property type="term" value="F:DNA binding"/>
    <property type="evidence" value="ECO:0007669"/>
    <property type="project" value="InterPro"/>
</dbReference>
<dbReference type="Proteomes" id="UP000265427">
    <property type="component" value="Unassembled WGS sequence"/>
</dbReference>
<proteinExistence type="predicted"/>
<keyword evidence="2" id="KW-0472">Membrane</keyword>
<evidence type="ECO:0000256" key="2">
    <source>
        <dbReference type="SAM" id="Phobius"/>
    </source>
</evidence>
<name>A0A397BMN2_APHAT</name>
<protein>
    <recommendedName>
        <fullName evidence="3">HTH psq-type domain-containing protein</fullName>
    </recommendedName>
</protein>
<feature type="domain" description="HTH psq-type" evidence="3">
    <location>
        <begin position="388"/>
        <end position="420"/>
    </location>
</feature>
<evidence type="ECO:0000259" key="3">
    <source>
        <dbReference type="Pfam" id="PF05225"/>
    </source>
</evidence>
<feature type="compositionally biased region" description="Basic and acidic residues" evidence="1">
    <location>
        <begin position="425"/>
        <end position="434"/>
    </location>
</feature>
<evidence type="ECO:0000313" key="4">
    <source>
        <dbReference type="EMBL" id="RHY20232.1"/>
    </source>
</evidence>
<dbReference type="VEuPathDB" id="FungiDB:H257_04899"/>
<dbReference type="EMBL" id="QUSZ01002974">
    <property type="protein sequence ID" value="RHY20232.1"/>
    <property type="molecule type" value="Genomic_DNA"/>
</dbReference>
<feature type="transmembrane region" description="Helical" evidence="2">
    <location>
        <begin position="244"/>
        <end position="265"/>
    </location>
</feature>
<dbReference type="Pfam" id="PF05225">
    <property type="entry name" value="HTH_psq"/>
    <property type="match status" value="1"/>
</dbReference>
<dbReference type="Gene3D" id="1.10.10.60">
    <property type="entry name" value="Homeodomain-like"/>
    <property type="match status" value="1"/>
</dbReference>
<accession>A0A397BMN2</accession>
<feature type="region of interest" description="Disordered" evidence="1">
    <location>
        <begin position="425"/>
        <end position="448"/>
    </location>
</feature>
<dbReference type="VEuPathDB" id="FungiDB:H257_17327"/>
<feature type="transmembrane region" description="Helical" evidence="2">
    <location>
        <begin position="198"/>
        <end position="218"/>
    </location>
</feature>
<sequence>MHVIGHGVQLLTLEKQLEPDEIDRVVGLGRFNLPVSKVREIMDALYPERMFCPSLLSRLKDRGRVLHLGPEVDSMGRFFEMGYGMKATGGVFHVNLTSALQLKSVVMQHFEDVILKGSTGLSGLAKSFKAESNALVYATMSKVEFQTRFDRAKTMYGEYKEADKALCSIYRHKEKVCRAFTGTLQSSMGSTADVLRRWSPILAPFFTVTTLIICIVITKTKDIYVGSLAWPYFSDMGRGKRIQVVFASLFLIAFILYIPVGLAIVCPFERLTVVKCLTEGLGTDYCATTIRFDATDTKLYDYSNCGAINQLRSAAQLVCILTLVGYALSFATHKDDDAVPALLSAPSPTNQPPTHPDDVWVARSSIRSPLPSPKHMARTSAISEEVWANAIRAVLVDKMSLRNAAQKFGVHHMSLHRRIKDLRGDKKPEKRDVGSRTPVAAAPTTPFMQPGMSMVNMMQMNMAQGLDTTKLPPPPTRLSSSSTYPVRASPLLQFRHHPYEGTSSPSTGRFPGIENASANMSAWFKAVQAVEMGHLDVHQAAATFHLDPNALHDHLSRQAPTSGREVPAEMFLTQIETHGVLKVVVARAEVGVKMDYDELADLVRRVLFVRPGPTSAGWFV</sequence>
<evidence type="ECO:0000313" key="5">
    <source>
        <dbReference type="Proteomes" id="UP000265427"/>
    </source>
</evidence>
<reference evidence="4 5" key="1">
    <citation type="submission" date="2018-08" db="EMBL/GenBank/DDBJ databases">
        <title>Aphanomyces genome sequencing and annotation.</title>
        <authorList>
            <person name="Minardi D."/>
            <person name="Oidtmann B."/>
            <person name="Van Der Giezen M."/>
            <person name="Studholme D.J."/>
        </authorList>
    </citation>
    <scope>NUCLEOTIDE SEQUENCE [LARGE SCALE GENOMIC DNA]</scope>
    <source>
        <strain evidence="4 5">Kv</strain>
    </source>
</reference>
<organism evidence="4 5">
    <name type="scientific">Aphanomyces astaci</name>
    <name type="common">Crayfish plague agent</name>
    <dbReference type="NCBI Taxonomy" id="112090"/>
    <lineage>
        <taxon>Eukaryota</taxon>
        <taxon>Sar</taxon>
        <taxon>Stramenopiles</taxon>
        <taxon>Oomycota</taxon>
        <taxon>Saprolegniomycetes</taxon>
        <taxon>Saprolegniales</taxon>
        <taxon>Verrucalvaceae</taxon>
        <taxon>Aphanomyces</taxon>
    </lineage>
</organism>
<comment type="caution">
    <text evidence="4">The sequence shown here is derived from an EMBL/GenBank/DDBJ whole genome shotgun (WGS) entry which is preliminary data.</text>
</comment>
<keyword evidence="2" id="KW-1133">Transmembrane helix</keyword>
<keyword evidence="2" id="KW-0812">Transmembrane</keyword>
<evidence type="ECO:0000256" key="1">
    <source>
        <dbReference type="SAM" id="MobiDB-lite"/>
    </source>
</evidence>